<comment type="subcellular location">
    <subcellularLocation>
        <location evidence="2 18">Mitochondrion inner membrane</location>
        <topology evidence="2 18">Multi-pass membrane protein</topology>
    </subcellularLocation>
</comment>
<comment type="function">
    <text evidence="1">Core subunit of the mitochondrial membrane respiratory chain NADH dehydrogenase (Complex I) that is believed to belong to the minimal assembly required for catalysis. Complex I functions in the transfer of electrons from NADH to the respiratory chain. The immediate electron acceptor for the enzyme is believed to be ubiquinone.</text>
</comment>
<dbReference type="InterPro" id="IPR050175">
    <property type="entry name" value="Complex_I_Subunit_2"/>
</dbReference>
<reference evidence="20" key="1">
    <citation type="journal article" date="2015" name="Mitochondrial DNA">
        <title>The complete mitochondrial genome sequence from the longicorn beetle Obrium sp. (Coleoptera: Cerambycidae).</title>
        <authorList>
            <person name="Song N."/>
            <person name="Zhang H."/>
            <person name="Yin X."/>
            <person name="Lin A."/>
            <person name="Zhai Q."/>
        </authorList>
    </citation>
    <scope>NUCLEOTIDE SEQUENCE</scope>
    <source>
        <strain evidence="20">Zz52325</strain>
    </source>
</reference>
<evidence type="ECO:0000313" key="20">
    <source>
        <dbReference type="EMBL" id="ALY11303.1"/>
    </source>
</evidence>
<dbReference type="AlphaFoldDB" id="A0A0U3TPR3"/>
<keyword evidence="16 18" id="KW-0472">Membrane</keyword>
<dbReference type="GO" id="GO:0006120">
    <property type="term" value="P:mitochondrial electron transport, NADH to ubiquinone"/>
    <property type="evidence" value="ECO:0007669"/>
    <property type="project" value="InterPro"/>
</dbReference>
<evidence type="ECO:0000256" key="2">
    <source>
        <dbReference type="ARBA" id="ARBA00004448"/>
    </source>
</evidence>
<dbReference type="GO" id="GO:0008137">
    <property type="term" value="F:NADH dehydrogenase (ubiquinone) activity"/>
    <property type="evidence" value="ECO:0007669"/>
    <property type="project" value="UniProtKB-EC"/>
</dbReference>
<gene>
    <name evidence="20" type="primary">nad2</name>
</gene>
<feature type="transmembrane region" description="Helical" evidence="18">
    <location>
        <begin position="56"/>
        <end position="78"/>
    </location>
</feature>
<dbReference type="EC" id="7.1.1.2" evidence="4 18"/>
<keyword evidence="7 18" id="KW-0679">Respiratory chain</keyword>
<feature type="transmembrane region" description="Helical" evidence="18">
    <location>
        <begin position="236"/>
        <end position="257"/>
    </location>
</feature>
<feature type="transmembrane region" description="Helical" evidence="18">
    <location>
        <begin position="269"/>
        <end position="289"/>
    </location>
</feature>
<dbReference type="InterPro" id="IPR003917">
    <property type="entry name" value="NADH_UbQ_OxRdtase_chain2"/>
</dbReference>
<feature type="transmembrane region" description="Helical" evidence="18">
    <location>
        <begin position="148"/>
        <end position="168"/>
    </location>
</feature>
<comment type="catalytic activity">
    <reaction evidence="17 18">
        <text>a ubiquinone + NADH + 5 H(+)(in) = a ubiquinol + NAD(+) + 4 H(+)(out)</text>
        <dbReference type="Rhea" id="RHEA:29091"/>
        <dbReference type="Rhea" id="RHEA-COMP:9565"/>
        <dbReference type="Rhea" id="RHEA-COMP:9566"/>
        <dbReference type="ChEBI" id="CHEBI:15378"/>
        <dbReference type="ChEBI" id="CHEBI:16389"/>
        <dbReference type="ChEBI" id="CHEBI:17976"/>
        <dbReference type="ChEBI" id="CHEBI:57540"/>
        <dbReference type="ChEBI" id="CHEBI:57945"/>
        <dbReference type="EC" id="7.1.1.2"/>
    </reaction>
</comment>
<evidence type="ECO:0000256" key="13">
    <source>
        <dbReference type="ARBA" id="ARBA00023027"/>
    </source>
</evidence>
<evidence type="ECO:0000256" key="10">
    <source>
        <dbReference type="ARBA" id="ARBA00022967"/>
    </source>
</evidence>
<sequence>MLKMSSFLFFNILVTSTMITISSYSWLSMWMGLEFNLMSIIPLLMSPPNLFSSETALKYFITQTMASSVLLCSITVTMSLSKLFPRSLDIFLVMMLNSALLMKMGAAPFHMWFPEIMEGLTWVNSLIMLTWQKIAPMILLMYHLKTSILLVTSIIFSSMISGTLGINQVSLRKILAYSSINHIGWMIASMLVSSSYWLVYFSIYSSITFNVIMVLYQSNSFYLKQLITNLNYNKLAKLIVTMNFLSLGGLPPLLGFFPKWITISTMISSNFITMSVVLIIFTLVTLYFYTRISYSALAINIAETPLTPETPKIYHHTLSNLITLTTLFGCSLIYPIL</sequence>
<keyword evidence="14 18" id="KW-0830">Ubiquinone</keyword>
<keyword evidence="9 18" id="KW-0999">Mitochondrion inner membrane</keyword>
<evidence type="ECO:0000256" key="9">
    <source>
        <dbReference type="ARBA" id="ARBA00022792"/>
    </source>
</evidence>
<evidence type="ECO:0000256" key="8">
    <source>
        <dbReference type="ARBA" id="ARBA00022692"/>
    </source>
</evidence>
<keyword evidence="13 18" id="KW-0520">NAD</keyword>
<keyword evidence="15 18" id="KW-0496">Mitochondrion</keyword>
<dbReference type="PANTHER" id="PTHR46552">
    <property type="entry name" value="NADH-UBIQUINONE OXIDOREDUCTASE CHAIN 2"/>
    <property type="match status" value="1"/>
</dbReference>
<evidence type="ECO:0000256" key="7">
    <source>
        <dbReference type="ARBA" id="ARBA00022660"/>
    </source>
</evidence>
<evidence type="ECO:0000256" key="14">
    <source>
        <dbReference type="ARBA" id="ARBA00023075"/>
    </source>
</evidence>
<comment type="function">
    <text evidence="18">Core subunit of the mitochondrial membrane respiratory chain NADH dehydrogenase (Complex I) which catalyzes electron transfer from NADH through the respiratory chain, using ubiquinone as an electron acceptor. Essential for the catalytic activity and assembly of complex I.</text>
</comment>
<geneLocation type="mitochondrion" evidence="20"/>
<feature type="transmembrane region" description="Helical" evidence="18">
    <location>
        <begin position="7"/>
        <end position="27"/>
    </location>
</feature>
<dbReference type="PANTHER" id="PTHR46552:SF1">
    <property type="entry name" value="NADH-UBIQUINONE OXIDOREDUCTASE CHAIN 2"/>
    <property type="match status" value="1"/>
</dbReference>
<feature type="transmembrane region" description="Helical" evidence="18">
    <location>
        <begin position="119"/>
        <end position="141"/>
    </location>
</feature>
<dbReference type="Pfam" id="PF00361">
    <property type="entry name" value="Proton_antipo_M"/>
    <property type="match status" value="1"/>
</dbReference>
<dbReference type="GO" id="GO:0005743">
    <property type="term" value="C:mitochondrial inner membrane"/>
    <property type="evidence" value="ECO:0007669"/>
    <property type="project" value="UniProtKB-SubCell"/>
</dbReference>
<keyword evidence="11 18" id="KW-0249">Electron transport</keyword>
<dbReference type="EMBL" id="KT945156">
    <property type="protein sequence ID" value="ALY11303.1"/>
    <property type="molecule type" value="Genomic_DNA"/>
</dbReference>
<keyword evidence="6" id="KW-0813">Transport</keyword>
<comment type="similarity">
    <text evidence="3 18">Belongs to the complex I subunit 2 family.</text>
</comment>
<accession>A0A0U3TPR3</accession>
<evidence type="ECO:0000256" key="16">
    <source>
        <dbReference type="ARBA" id="ARBA00023136"/>
    </source>
</evidence>
<feature type="transmembrane region" description="Helical" evidence="18">
    <location>
        <begin position="90"/>
        <end position="113"/>
    </location>
</feature>
<evidence type="ECO:0000256" key="1">
    <source>
        <dbReference type="ARBA" id="ARBA00003257"/>
    </source>
</evidence>
<evidence type="ECO:0000256" key="18">
    <source>
        <dbReference type="RuleBase" id="RU003403"/>
    </source>
</evidence>
<protein>
    <recommendedName>
        <fullName evidence="5 18">NADH-ubiquinone oxidoreductase chain 2</fullName>
        <ecNumber evidence="4 18">7.1.1.2</ecNumber>
    </recommendedName>
</protein>
<feature type="domain" description="NADH:quinone oxidoreductase/Mrp antiporter transmembrane" evidence="19">
    <location>
        <begin position="23"/>
        <end position="282"/>
    </location>
</feature>
<evidence type="ECO:0000256" key="3">
    <source>
        <dbReference type="ARBA" id="ARBA00007012"/>
    </source>
</evidence>
<dbReference type="PRINTS" id="PR01436">
    <property type="entry name" value="NADHDHGNASE2"/>
</dbReference>
<evidence type="ECO:0000256" key="12">
    <source>
        <dbReference type="ARBA" id="ARBA00022989"/>
    </source>
</evidence>
<organism evidence="20">
    <name type="scientific">Obrium sp. NS-2015</name>
    <dbReference type="NCBI Taxonomy" id="1776756"/>
    <lineage>
        <taxon>Eukaryota</taxon>
        <taxon>Metazoa</taxon>
        <taxon>Ecdysozoa</taxon>
        <taxon>Arthropoda</taxon>
        <taxon>Hexapoda</taxon>
        <taxon>Insecta</taxon>
        <taxon>Pterygota</taxon>
        <taxon>Neoptera</taxon>
        <taxon>Endopterygota</taxon>
        <taxon>Coleoptera</taxon>
        <taxon>Polyphaga</taxon>
        <taxon>Cucujiformia</taxon>
        <taxon>Chrysomeloidea</taxon>
        <taxon>Cerambycidae</taxon>
        <taxon>Cerambycinae</taxon>
        <taxon>Obriini</taxon>
        <taxon>Obrium</taxon>
    </lineage>
</organism>
<keyword evidence="8 18" id="KW-0812">Transmembrane</keyword>
<evidence type="ECO:0000256" key="4">
    <source>
        <dbReference type="ARBA" id="ARBA00012944"/>
    </source>
</evidence>
<evidence type="ECO:0000256" key="15">
    <source>
        <dbReference type="ARBA" id="ARBA00023128"/>
    </source>
</evidence>
<keyword evidence="12 18" id="KW-1133">Transmembrane helix</keyword>
<evidence type="ECO:0000256" key="17">
    <source>
        <dbReference type="ARBA" id="ARBA00049551"/>
    </source>
</evidence>
<evidence type="ECO:0000259" key="19">
    <source>
        <dbReference type="Pfam" id="PF00361"/>
    </source>
</evidence>
<feature type="transmembrane region" description="Helical" evidence="18">
    <location>
        <begin position="197"/>
        <end position="216"/>
    </location>
</feature>
<evidence type="ECO:0000256" key="11">
    <source>
        <dbReference type="ARBA" id="ARBA00022982"/>
    </source>
</evidence>
<dbReference type="InterPro" id="IPR001750">
    <property type="entry name" value="ND/Mrp_TM"/>
</dbReference>
<keyword evidence="10 18" id="KW-1278">Translocase</keyword>
<evidence type="ECO:0000256" key="6">
    <source>
        <dbReference type="ARBA" id="ARBA00022448"/>
    </source>
</evidence>
<proteinExistence type="inferred from homology"/>
<evidence type="ECO:0000256" key="5">
    <source>
        <dbReference type="ARBA" id="ARBA00021008"/>
    </source>
</evidence>
<name>A0A0U3TPR3_9CUCU</name>